<feature type="domain" description="Recombinase" evidence="2">
    <location>
        <begin position="82"/>
        <end position="131"/>
    </location>
</feature>
<dbReference type="GO" id="GO:0000150">
    <property type="term" value="F:DNA strand exchange activity"/>
    <property type="evidence" value="ECO:0007669"/>
    <property type="project" value="InterPro"/>
</dbReference>
<reference evidence="4" key="1">
    <citation type="submission" date="2017-11" db="EMBL/GenBank/DDBJ databases">
        <authorList>
            <person name="Watanabe M."/>
            <person name="Kojima H."/>
        </authorList>
    </citation>
    <scope>NUCLEOTIDE SEQUENCE [LARGE SCALE GENOMIC DNA]</scope>
    <source>
        <strain evidence="4">Tokyo 01</strain>
    </source>
</reference>
<dbReference type="Pfam" id="PF07508">
    <property type="entry name" value="Recombinase"/>
    <property type="match status" value="1"/>
</dbReference>
<feature type="compositionally biased region" description="Basic and acidic residues" evidence="1">
    <location>
        <begin position="36"/>
        <end position="47"/>
    </location>
</feature>
<dbReference type="Proteomes" id="UP000288096">
    <property type="component" value="Unassembled WGS sequence"/>
</dbReference>
<evidence type="ECO:0000313" key="3">
    <source>
        <dbReference type="EMBL" id="GBC60320.1"/>
    </source>
</evidence>
<dbReference type="RefSeq" id="WP_124327755.1">
    <property type="nucleotide sequence ID" value="NZ_BEXT01000001.1"/>
</dbReference>
<name>A0A401FTN5_9BACT</name>
<feature type="region of interest" description="Disordered" evidence="1">
    <location>
        <begin position="113"/>
        <end position="134"/>
    </location>
</feature>
<keyword evidence="4" id="KW-1185">Reference proteome</keyword>
<evidence type="ECO:0000259" key="2">
    <source>
        <dbReference type="Pfam" id="PF07508"/>
    </source>
</evidence>
<dbReference type="GO" id="GO:0003677">
    <property type="term" value="F:DNA binding"/>
    <property type="evidence" value="ECO:0007669"/>
    <property type="project" value="InterPro"/>
</dbReference>
<protein>
    <recommendedName>
        <fullName evidence="2">Recombinase domain-containing protein</fullName>
    </recommendedName>
</protein>
<evidence type="ECO:0000256" key="1">
    <source>
        <dbReference type="SAM" id="MobiDB-lite"/>
    </source>
</evidence>
<dbReference type="InterPro" id="IPR011109">
    <property type="entry name" value="DNA_bind_recombinase_dom"/>
</dbReference>
<feature type="region of interest" description="Disordered" evidence="1">
    <location>
        <begin position="28"/>
        <end position="83"/>
    </location>
</feature>
<proteinExistence type="predicted"/>
<accession>A0A401FTN5</accession>
<dbReference type="EMBL" id="BEXT01000001">
    <property type="protein sequence ID" value="GBC60320.1"/>
    <property type="molecule type" value="Genomic_DNA"/>
</dbReference>
<gene>
    <name evidence="3" type="ORF">DENIS_1271</name>
</gene>
<sequence length="134" mass="15003">MDHLKKELQALVEDLNGVTRKAAALLASVAPPASPAERRNAREEKPVCRSRAGRPAKTASVRVGKRKGKKTSSAELPAETERRKVMKMISDMREDGASFDQIARKLESKSIPTFSGRGRWRKQTVHKLYQRNAH</sequence>
<reference evidence="4" key="2">
    <citation type="submission" date="2019-01" db="EMBL/GenBank/DDBJ databases">
        <title>Genome sequence of Desulfonema ishimotonii strain Tokyo 01.</title>
        <authorList>
            <person name="Fukui M."/>
        </authorList>
    </citation>
    <scope>NUCLEOTIDE SEQUENCE [LARGE SCALE GENOMIC DNA]</scope>
    <source>
        <strain evidence="4">Tokyo 01</strain>
    </source>
</reference>
<feature type="compositionally biased region" description="Basic residues" evidence="1">
    <location>
        <begin position="118"/>
        <end position="134"/>
    </location>
</feature>
<dbReference type="AlphaFoldDB" id="A0A401FTN5"/>
<organism evidence="3 4">
    <name type="scientific">Desulfonema ishimotonii</name>
    <dbReference type="NCBI Taxonomy" id="45657"/>
    <lineage>
        <taxon>Bacteria</taxon>
        <taxon>Pseudomonadati</taxon>
        <taxon>Thermodesulfobacteriota</taxon>
        <taxon>Desulfobacteria</taxon>
        <taxon>Desulfobacterales</taxon>
        <taxon>Desulfococcaceae</taxon>
        <taxon>Desulfonema</taxon>
    </lineage>
</organism>
<dbReference type="OrthoDB" id="5419902at2"/>
<comment type="caution">
    <text evidence="3">The sequence shown here is derived from an EMBL/GenBank/DDBJ whole genome shotgun (WGS) entry which is preliminary data.</text>
</comment>
<evidence type="ECO:0000313" key="4">
    <source>
        <dbReference type="Proteomes" id="UP000288096"/>
    </source>
</evidence>